<gene>
    <name evidence="2" type="ORF">Y981_03790</name>
</gene>
<dbReference type="OrthoDB" id="9803010at2"/>
<dbReference type="PANTHER" id="PTHR48079:SF6">
    <property type="entry name" value="NAD(P)-BINDING DOMAIN-CONTAINING PROTEIN-RELATED"/>
    <property type="match status" value="1"/>
</dbReference>
<accession>A0A059XYB3</accession>
<dbReference type="Gene3D" id="3.40.50.720">
    <property type="entry name" value="NAD(P)-binding Rossmann-like Domain"/>
    <property type="match status" value="1"/>
</dbReference>
<dbReference type="PANTHER" id="PTHR48079">
    <property type="entry name" value="PROTEIN YEEZ"/>
    <property type="match status" value="1"/>
</dbReference>
<dbReference type="CDD" id="cd05228">
    <property type="entry name" value="AR_FR_like_1_SDR_e"/>
    <property type="match status" value="1"/>
</dbReference>
<dbReference type="AlphaFoldDB" id="A0A059XYB3"/>
<organism evidence="2 3">
    <name type="scientific">Leptospirillum ferriphilum YSK</name>
    <dbReference type="NCBI Taxonomy" id="1441628"/>
    <lineage>
        <taxon>Bacteria</taxon>
        <taxon>Pseudomonadati</taxon>
        <taxon>Nitrospirota</taxon>
        <taxon>Nitrospiria</taxon>
        <taxon>Nitrospirales</taxon>
        <taxon>Nitrospiraceae</taxon>
        <taxon>Leptospirillum</taxon>
    </lineage>
</organism>
<dbReference type="Proteomes" id="UP000027059">
    <property type="component" value="Chromosome"/>
</dbReference>
<protein>
    <submittedName>
        <fullName evidence="2">NAD-dependent dehydratase</fullName>
    </submittedName>
</protein>
<dbReference type="SUPFAM" id="SSF51735">
    <property type="entry name" value="NAD(P)-binding Rossmann-fold domains"/>
    <property type="match status" value="1"/>
</dbReference>
<evidence type="ECO:0000313" key="2">
    <source>
        <dbReference type="EMBL" id="AIA30207.1"/>
    </source>
</evidence>
<sequence>MGKPLAMLTGATGFVGSWVASELLAEGFRVRCLIRPQSDRRNLPPESEDVEWFLGDLRDPASLVKSLAGATYVFHVAADYRIWSPKPGEMIRTNVEGTRSLLEACLRFPLEKIVYCSSVAALGARKDDVPITEGMPVDTQSLIGEYKMSKYLSEKVALEYADRLPVVVVNPSAPIGGRDIKPTPTGRIILDYMKGRMKAYVHTGLNVVHVKDVARGHLLAARSGKVGEKYILANRNMLLREVFSILETLTGIPAPRVRMPKAALLPLAYLSEGVSRITGREPLVPLDGVRMAHKMMYYSGEKAVRELGLELTPVEKAFEEAVRYFSSNGYLGEPLR</sequence>
<dbReference type="Pfam" id="PF01370">
    <property type="entry name" value="Epimerase"/>
    <property type="match status" value="1"/>
</dbReference>
<keyword evidence="3" id="KW-1185">Reference proteome</keyword>
<reference evidence="2 3" key="2">
    <citation type="journal article" date="2015" name="Biomed. Res. Int.">
        <title>Effects of Arsenite Resistance on the Growth and Functional Gene Expression of Leptospirillum ferriphilum and Acidithiobacillus thiooxidans in Pure Culture and Coculture.</title>
        <authorList>
            <person name="Jiang H."/>
            <person name="Liang Y."/>
            <person name="Yin H."/>
            <person name="Xiao Y."/>
            <person name="Guo X."/>
            <person name="Xu Y."/>
            <person name="Hu Q."/>
            <person name="Liu H."/>
            <person name="Liu X."/>
        </authorList>
    </citation>
    <scope>NUCLEOTIDE SEQUENCE [LARGE SCALE GENOMIC DNA]</scope>
    <source>
        <strain evidence="2 3">YSK</strain>
    </source>
</reference>
<dbReference type="InterPro" id="IPR017829">
    <property type="entry name" value="Hopanoid-assoc_sugar_epimerase"/>
</dbReference>
<dbReference type="InterPro" id="IPR051783">
    <property type="entry name" value="NAD(P)-dependent_oxidoreduct"/>
</dbReference>
<evidence type="ECO:0000313" key="3">
    <source>
        <dbReference type="Proteomes" id="UP000027059"/>
    </source>
</evidence>
<dbReference type="GO" id="GO:0004029">
    <property type="term" value="F:aldehyde dehydrogenase (NAD+) activity"/>
    <property type="evidence" value="ECO:0007669"/>
    <property type="project" value="TreeGrafter"/>
</dbReference>
<proteinExistence type="predicted"/>
<dbReference type="InterPro" id="IPR036291">
    <property type="entry name" value="NAD(P)-bd_dom_sf"/>
</dbReference>
<dbReference type="NCBIfam" id="TIGR03466">
    <property type="entry name" value="HpnA"/>
    <property type="match status" value="1"/>
</dbReference>
<evidence type="ECO:0000259" key="1">
    <source>
        <dbReference type="Pfam" id="PF01370"/>
    </source>
</evidence>
<name>A0A059XYB3_9BACT</name>
<feature type="domain" description="NAD-dependent epimerase/dehydratase" evidence="1">
    <location>
        <begin position="7"/>
        <end position="231"/>
    </location>
</feature>
<dbReference type="RefSeq" id="WP_014960603.1">
    <property type="nucleotide sequence ID" value="NZ_CP007243.1"/>
</dbReference>
<dbReference type="KEGG" id="lfp:Y981_03790"/>
<reference evidence="3" key="1">
    <citation type="submission" date="2014-02" db="EMBL/GenBank/DDBJ databases">
        <title>Complete genome sequence and comparative genomic analysis of the nitrogen-fixing bacterium Leptospirillum ferriphilum YSK.</title>
        <authorList>
            <person name="Guo X."/>
            <person name="Yin H."/>
            <person name="Liang Y."/>
            <person name="Hu Q."/>
            <person name="Ma L."/>
            <person name="Xiao Y."/>
            <person name="Zhang X."/>
            <person name="Qiu G."/>
            <person name="Liu X."/>
        </authorList>
    </citation>
    <scope>NUCLEOTIDE SEQUENCE [LARGE SCALE GENOMIC DNA]</scope>
    <source>
        <strain evidence="3">YSK</strain>
    </source>
</reference>
<dbReference type="InterPro" id="IPR001509">
    <property type="entry name" value="Epimerase_deHydtase"/>
</dbReference>
<dbReference type="GO" id="GO:0005737">
    <property type="term" value="C:cytoplasm"/>
    <property type="evidence" value="ECO:0007669"/>
    <property type="project" value="TreeGrafter"/>
</dbReference>
<dbReference type="EMBL" id="CP007243">
    <property type="protein sequence ID" value="AIA30207.1"/>
    <property type="molecule type" value="Genomic_DNA"/>
</dbReference>
<dbReference type="HOGENOM" id="CLU_007383_6_0_0"/>